<gene>
    <name evidence="14" type="ORF">HOLleu_12289</name>
</gene>
<evidence type="ECO:0000256" key="1">
    <source>
        <dbReference type="ARBA" id="ARBA00022694"/>
    </source>
</evidence>
<dbReference type="InterPro" id="IPR002466">
    <property type="entry name" value="A_deamin"/>
</dbReference>
<dbReference type="EMBL" id="JAIZAY010000005">
    <property type="protein sequence ID" value="KAJ8041465.1"/>
    <property type="molecule type" value="Genomic_DNA"/>
</dbReference>
<evidence type="ECO:0000256" key="2">
    <source>
        <dbReference type="ARBA" id="ARBA00022723"/>
    </source>
</evidence>
<dbReference type="AlphaFoldDB" id="A0A9Q1CB49"/>
<evidence type="ECO:0000256" key="6">
    <source>
        <dbReference type="ARBA" id="ARBA00037784"/>
    </source>
</evidence>
<evidence type="ECO:0000256" key="11">
    <source>
        <dbReference type="ARBA" id="ARBA00047635"/>
    </source>
</evidence>
<protein>
    <recommendedName>
        <fullName evidence="9">tRNA-specific adenosine deaminase 1</fullName>
        <ecNumber evidence="8">3.5.4.34</ecNumber>
    </recommendedName>
    <alternativeName>
        <fullName evidence="10">tRNA-specific adenosine-37 deaminase</fullName>
    </alternativeName>
</protein>
<evidence type="ECO:0000256" key="7">
    <source>
        <dbReference type="ARBA" id="ARBA00038326"/>
    </source>
</evidence>
<comment type="similarity">
    <text evidence="7">Belongs to the ADAT1 family.</text>
</comment>
<name>A0A9Q1CB49_HOLLE</name>
<evidence type="ECO:0000256" key="10">
    <source>
        <dbReference type="ARBA" id="ARBA00041760"/>
    </source>
</evidence>
<evidence type="ECO:0000256" key="5">
    <source>
        <dbReference type="ARBA" id="ARBA00037026"/>
    </source>
</evidence>
<dbReference type="GO" id="GO:0003723">
    <property type="term" value="F:RNA binding"/>
    <property type="evidence" value="ECO:0007669"/>
    <property type="project" value="InterPro"/>
</dbReference>
<evidence type="ECO:0000259" key="13">
    <source>
        <dbReference type="PROSITE" id="PS50141"/>
    </source>
</evidence>
<dbReference type="Proteomes" id="UP001152320">
    <property type="component" value="Chromosome 5"/>
</dbReference>
<dbReference type="EC" id="3.5.4.34" evidence="8"/>
<dbReference type="PANTHER" id="PTHR46516">
    <property type="entry name" value="TRNA-SPECIFIC ADENOSINE DEAMINASE 1"/>
    <property type="match status" value="1"/>
</dbReference>
<dbReference type="GO" id="GO:0046872">
    <property type="term" value="F:metal ion binding"/>
    <property type="evidence" value="ECO:0007669"/>
    <property type="project" value="UniProtKB-KW"/>
</dbReference>
<evidence type="ECO:0000256" key="12">
    <source>
        <dbReference type="SAM" id="MobiDB-lite"/>
    </source>
</evidence>
<keyword evidence="15" id="KW-1185">Reference proteome</keyword>
<evidence type="ECO:0000313" key="14">
    <source>
        <dbReference type="EMBL" id="KAJ8041465.1"/>
    </source>
</evidence>
<keyword evidence="1" id="KW-0819">tRNA processing</keyword>
<dbReference type="OrthoDB" id="10268011at2759"/>
<evidence type="ECO:0000256" key="9">
    <source>
        <dbReference type="ARBA" id="ARBA00040502"/>
    </source>
</evidence>
<evidence type="ECO:0000256" key="4">
    <source>
        <dbReference type="ARBA" id="ARBA00022833"/>
    </source>
</evidence>
<accession>A0A9Q1CB49</accession>
<keyword evidence="3" id="KW-0378">Hydrolase</keyword>
<evidence type="ECO:0000313" key="15">
    <source>
        <dbReference type="Proteomes" id="UP001152320"/>
    </source>
</evidence>
<comment type="function">
    <text evidence="6">Specifically deaminates adenosine-37 to inosine in tRNA-Ala.</text>
</comment>
<reference evidence="14" key="1">
    <citation type="submission" date="2021-10" db="EMBL/GenBank/DDBJ databases">
        <title>Tropical sea cucumber genome reveals ecological adaptation and Cuvierian tubules defense mechanism.</title>
        <authorList>
            <person name="Chen T."/>
        </authorList>
    </citation>
    <scope>NUCLEOTIDE SEQUENCE</scope>
    <source>
        <strain evidence="14">Nanhai2018</strain>
        <tissue evidence="14">Muscle</tissue>
    </source>
</reference>
<feature type="region of interest" description="Disordered" evidence="12">
    <location>
        <begin position="187"/>
        <end position="242"/>
    </location>
</feature>
<comment type="caution">
    <text evidence="14">The sequence shown here is derived from an EMBL/GenBank/DDBJ whole genome shotgun (WGS) entry which is preliminary data.</text>
</comment>
<evidence type="ECO:0000256" key="8">
    <source>
        <dbReference type="ARBA" id="ARBA00038940"/>
    </source>
</evidence>
<comment type="cofactor">
    <cofactor evidence="5">
        <name>1D-myo-inositol hexakisphosphate</name>
        <dbReference type="ChEBI" id="CHEBI:58130"/>
    </cofactor>
</comment>
<evidence type="ECO:0000256" key="3">
    <source>
        <dbReference type="ARBA" id="ARBA00022801"/>
    </source>
</evidence>
<proteinExistence type="inferred from homology"/>
<dbReference type="SMART" id="SM00552">
    <property type="entry name" value="ADEAMc"/>
    <property type="match status" value="1"/>
</dbReference>
<comment type="catalytic activity">
    <reaction evidence="11">
        <text>adenosine(37) in tRNA(Ala) + H2O + H(+) = inosine(37) in tRNA(Ala) + NH4(+)</text>
        <dbReference type="Rhea" id="RHEA:50968"/>
        <dbReference type="Rhea" id="RHEA-COMP:12855"/>
        <dbReference type="Rhea" id="RHEA-COMP:12856"/>
        <dbReference type="ChEBI" id="CHEBI:15377"/>
        <dbReference type="ChEBI" id="CHEBI:15378"/>
        <dbReference type="ChEBI" id="CHEBI:28938"/>
        <dbReference type="ChEBI" id="CHEBI:74411"/>
        <dbReference type="ChEBI" id="CHEBI:82852"/>
        <dbReference type="EC" id="3.5.4.34"/>
    </reaction>
</comment>
<keyword evidence="2" id="KW-0479">Metal-binding</keyword>
<dbReference type="PROSITE" id="PS50141">
    <property type="entry name" value="A_DEAMIN_EDITASE"/>
    <property type="match status" value="1"/>
</dbReference>
<keyword evidence="4" id="KW-0862">Zinc</keyword>
<feature type="compositionally biased region" description="Basic and acidic residues" evidence="12">
    <location>
        <begin position="218"/>
        <end position="239"/>
    </location>
</feature>
<dbReference type="GO" id="GO:0043829">
    <property type="term" value="F:tRNA-specific adenosine-37 deaminase activity"/>
    <property type="evidence" value="ECO:0007669"/>
    <property type="project" value="UniProtKB-EC"/>
</dbReference>
<feature type="domain" description="A to I editase" evidence="13">
    <location>
        <begin position="47"/>
        <end position="544"/>
    </location>
</feature>
<dbReference type="PANTHER" id="PTHR46516:SF1">
    <property type="entry name" value="TRNA-SPECIFIC ADENOSINE DEAMINASE 1"/>
    <property type="match status" value="1"/>
</dbReference>
<dbReference type="GO" id="GO:0008033">
    <property type="term" value="P:tRNA processing"/>
    <property type="evidence" value="ECO:0007669"/>
    <property type="project" value="UniProtKB-KW"/>
</dbReference>
<organism evidence="14 15">
    <name type="scientific">Holothuria leucospilota</name>
    <name type="common">Black long sea cucumber</name>
    <name type="synonym">Mertensiothuria leucospilota</name>
    <dbReference type="NCBI Taxonomy" id="206669"/>
    <lineage>
        <taxon>Eukaryota</taxon>
        <taxon>Metazoa</taxon>
        <taxon>Echinodermata</taxon>
        <taxon>Eleutherozoa</taxon>
        <taxon>Echinozoa</taxon>
        <taxon>Holothuroidea</taxon>
        <taxon>Aspidochirotacea</taxon>
        <taxon>Aspidochirotida</taxon>
        <taxon>Holothuriidae</taxon>
        <taxon>Holothuria</taxon>
    </lineage>
</organism>
<sequence>MGGLEICQLCFDAYKKLPKRGKPESGREWTLLAGVVQERNGDLEVVSIATGSKCIGKGKMDSKGEVLNDSHAEVLARRAFLRYLYNQLLLAYDSRDEDSIFTSPDESHHCHIKSGVKFHFFSSHTPCGDASIFPKNGTYPTAVSMVTSSSFQNEKDFGSDSEEQGCVILEKSGITKRALILEDEKSCPKRQRHTNTLDQDPFEPLVQGTQTGSQCYKKKSDENLSRDTKDSDDSGRTDSNRTSVFIEEVKMDSSESRGLITTCDASKTPDEKLLGQENTNALTESTKRGKGNDFVLNMKKMSYCKYDKEDIYRTGAKCAPGEEQDLKLKGTEYHVTGVLRTKPGRGDPSLSMSCSDKMMRWNLLGCQGALLSHFIKEPIRFFSVVIGRCPFNLDAMQRALIQRLDKIDRKNLPASYSPTFPVIETWEIEFNDSRNKVAAKHDGKKGKMTPCGSAIIWSLLPKDDLEVSANGKKLGVTAKHWNNPQSRCLVSSAALFDNFKALLSIIPDTQRPHTLKNANLTGYHDFKKAAAEYQFARTEFMRAFPNWIQSKKDF</sequence>
<dbReference type="Pfam" id="PF02137">
    <property type="entry name" value="A_deamin"/>
    <property type="match status" value="1"/>
</dbReference>